<proteinExistence type="predicted"/>
<reference evidence="2" key="1">
    <citation type="journal article" date="2021" name="Open Biol.">
        <title>Shared evolutionary footprints suggest mitochondrial oxidative damage underlies multiple complex I losses in fungi.</title>
        <authorList>
            <person name="Schikora-Tamarit M.A."/>
            <person name="Marcet-Houben M."/>
            <person name="Nosek J."/>
            <person name="Gabaldon T."/>
        </authorList>
    </citation>
    <scope>NUCLEOTIDE SEQUENCE</scope>
    <source>
        <strain evidence="2">CBS6075</strain>
    </source>
</reference>
<dbReference type="RefSeq" id="XP_046060950.1">
    <property type="nucleotide sequence ID" value="XM_046204958.1"/>
</dbReference>
<evidence type="ECO:0000256" key="1">
    <source>
        <dbReference type="SAM" id="SignalP"/>
    </source>
</evidence>
<dbReference type="Proteomes" id="UP000769157">
    <property type="component" value="Unassembled WGS sequence"/>
</dbReference>
<sequence>MNQWPLASRTPLLTLSLKIISSSCAGHWCSSTFAGFGYADWSISIQRNIPESGKFHEHSDLSRYLLNASSKMPRLFR</sequence>
<feature type="chain" id="PRO_5040317932" description="Secreted protein" evidence="1">
    <location>
        <begin position="26"/>
        <end position="77"/>
    </location>
</feature>
<evidence type="ECO:0000313" key="2">
    <source>
        <dbReference type="EMBL" id="KAH3665746.1"/>
    </source>
</evidence>
<evidence type="ECO:0008006" key="4">
    <source>
        <dbReference type="Google" id="ProtNLM"/>
    </source>
</evidence>
<accession>A0A9P8T4H8</accession>
<evidence type="ECO:0000313" key="3">
    <source>
        <dbReference type="Proteomes" id="UP000769157"/>
    </source>
</evidence>
<protein>
    <recommendedName>
        <fullName evidence="4">Secreted protein</fullName>
    </recommendedName>
</protein>
<comment type="caution">
    <text evidence="2">The sequence shown here is derived from an EMBL/GenBank/DDBJ whole genome shotgun (WGS) entry which is preliminary data.</text>
</comment>
<dbReference type="EMBL" id="JAEUBE010000295">
    <property type="protein sequence ID" value="KAH3665746.1"/>
    <property type="molecule type" value="Genomic_DNA"/>
</dbReference>
<name>A0A9P8T4H8_9ASCO</name>
<gene>
    <name evidence="2" type="ORF">OGAPHI_003934</name>
</gene>
<dbReference type="AlphaFoldDB" id="A0A9P8T4H8"/>
<dbReference type="GeneID" id="70235899"/>
<keyword evidence="1" id="KW-0732">Signal</keyword>
<organism evidence="2 3">
    <name type="scientific">Ogataea philodendri</name>
    <dbReference type="NCBI Taxonomy" id="1378263"/>
    <lineage>
        <taxon>Eukaryota</taxon>
        <taxon>Fungi</taxon>
        <taxon>Dikarya</taxon>
        <taxon>Ascomycota</taxon>
        <taxon>Saccharomycotina</taxon>
        <taxon>Pichiomycetes</taxon>
        <taxon>Pichiales</taxon>
        <taxon>Pichiaceae</taxon>
        <taxon>Ogataea</taxon>
    </lineage>
</organism>
<keyword evidence="3" id="KW-1185">Reference proteome</keyword>
<feature type="signal peptide" evidence="1">
    <location>
        <begin position="1"/>
        <end position="25"/>
    </location>
</feature>
<reference evidence="2" key="2">
    <citation type="submission" date="2021-01" db="EMBL/GenBank/DDBJ databases">
        <authorList>
            <person name="Schikora-Tamarit M.A."/>
        </authorList>
    </citation>
    <scope>NUCLEOTIDE SEQUENCE</scope>
    <source>
        <strain evidence="2">CBS6075</strain>
    </source>
</reference>